<dbReference type="GO" id="GO:0008784">
    <property type="term" value="F:alanine racemase activity"/>
    <property type="evidence" value="ECO:0007669"/>
    <property type="project" value="TreeGrafter"/>
</dbReference>
<evidence type="ECO:0000313" key="6">
    <source>
        <dbReference type="Proteomes" id="UP000250163"/>
    </source>
</evidence>
<dbReference type="Proteomes" id="UP000250163">
    <property type="component" value="Chromosome MORIYA"/>
</dbReference>
<evidence type="ECO:0000313" key="5">
    <source>
        <dbReference type="EMBL" id="SQD79925.1"/>
    </source>
</evidence>
<dbReference type="GO" id="GO:0030170">
    <property type="term" value="F:pyridoxal phosphate binding"/>
    <property type="evidence" value="ECO:0007669"/>
    <property type="project" value="TreeGrafter"/>
</dbReference>
<keyword evidence="3" id="KW-0413">Isomerase</keyword>
<evidence type="ECO:0000259" key="4">
    <source>
        <dbReference type="Pfam" id="PF01168"/>
    </source>
</evidence>
<evidence type="ECO:0000256" key="2">
    <source>
        <dbReference type="ARBA" id="ARBA00022898"/>
    </source>
</evidence>
<comment type="cofactor">
    <cofactor evidence="1">
        <name>pyridoxal 5'-phosphate</name>
        <dbReference type="ChEBI" id="CHEBI:597326"/>
    </cofactor>
</comment>
<keyword evidence="2" id="KW-0663">Pyridoxal phosphate</keyword>
<dbReference type="SUPFAM" id="SSF51419">
    <property type="entry name" value="PLP-binding barrel"/>
    <property type="match status" value="1"/>
</dbReference>
<protein>
    <submittedName>
        <fullName evidence="5">Predicted amino acid racemase</fullName>
    </submittedName>
</protein>
<keyword evidence="6" id="KW-1185">Reference proteome</keyword>
<dbReference type="KEGG" id="mya:MORIYA_3470"/>
<sequence length="305" mass="33014">MIADSRVENIEKIRQAGISLPTMLIRTPMLSQAANVVKYCNISLNSEIAVIEQLSLVANQTNIIHGIIIMVELGDLREGVMPNNLLAFIGKIIHLPNIVIKGIGTNLACRYGISPDNEKMSQLSALADEVEQTFSIQLDIISGGNSASINWALNHGANSRINNLRIGEAIFLGCEPLYQEPIEGLFTDVITLTAEVIESKVKPSLPWGERGKNAFGEKSAPPNRGDVSQALLALGRLDVHIAGLKPPAGITIVSSTSDHLIIETSGEALLVGQKIQFNLDYGAILLAMSSPYIHKSFNHQDFDTE</sequence>
<name>A0A330M0J3_9GAMM</name>
<dbReference type="CDD" id="cd06815">
    <property type="entry name" value="PLPDE_III_AR_like_1"/>
    <property type="match status" value="1"/>
</dbReference>
<accession>A0A330M0J3</accession>
<dbReference type="Gene3D" id="3.20.20.10">
    <property type="entry name" value="Alanine racemase"/>
    <property type="match status" value="1"/>
</dbReference>
<dbReference type="EMBL" id="LS483250">
    <property type="protein sequence ID" value="SQD79925.1"/>
    <property type="molecule type" value="Genomic_DNA"/>
</dbReference>
<dbReference type="AlphaFoldDB" id="A0A330M0J3"/>
<organism evidence="5 6">
    <name type="scientific">Moritella yayanosii</name>
    <dbReference type="NCBI Taxonomy" id="69539"/>
    <lineage>
        <taxon>Bacteria</taxon>
        <taxon>Pseudomonadati</taxon>
        <taxon>Pseudomonadota</taxon>
        <taxon>Gammaproteobacteria</taxon>
        <taxon>Alteromonadales</taxon>
        <taxon>Moritellaceae</taxon>
        <taxon>Moritella</taxon>
    </lineage>
</organism>
<dbReference type="InterPro" id="IPR029066">
    <property type="entry name" value="PLP-binding_barrel"/>
</dbReference>
<dbReference type="Pfam" id="PF01168">
    <property type="entry name" value="Ala_racemase_N"/>
    <property type="match status" value="1"/>
</dbReference>
<reference evidence="6" key="1">
    <citation type="submission" date="2018-05" db="EMBL/GenBank/DDBJ databases">
        <authorList>
            <person name="Cea G.-C."/>
            <person name="William W."/>
        </authorList>
    </citation>
    <scope>NUCLEOTIDE SEQUENCE [LARGE SCALE GENOMIC DNA]</scope>
    <source>
        <strain evidence="6">DB21MT 5</strain>
    </source>
</reference>
<proteinExistence type="predicted"/>
<dbReference type="PANTHER" id="PTHR30511">
    <property type="entry name" value="ALANINE RACEMASE"/>
    <property type="match status" value="1"/>
</dbReference>
<evidence type="ECO:0000256" key="3">
    <source>
        <dbReference type="ARBA" id="ARBA00023235"/>
    </source>
</evidence>
<dbReference type="GO" id="GO:0005829">
    <property type="term" value="C:cytosol"/>
    <property type="evidence" value="ECO:0007669"/>
    <property type="project" value="TreeGrafter"/>
</dbReference>
<dbReference type="InterPro" id="IPR001608">
    <property type="entry name" value="Ala_racemase_N"/>
</dbReference>
<gene>
    <name evidence="5" type="ORF">MORIYA_3470</name>
</gene>
<dbReference type="PANTHER" id="PTHR30511:SF3">
    <property type="entry name" value="LYSINE RACEMASE"/>
    <property type="match status" value="1"/>
</dbReference>
<feature type="domain" description="Alanine racemase N-terminal" evidence="4">
    <location>
        <begin position="4"/>
        <end position="172"/>
    </location>
</feature>
<dbReference type="InterPro" id="IPR000821">
    <property type="entry name" value="Ala_racemase"/>
</dbReference>
<evidence type="ECO:0000256" key="1">
    <source>
        <dbReference type="ARBA" id="ARBA00001933"/>
    </source>
</evidence>